<dbReference type="Proteomes" id="UP001154282">
    <property type="component" value="Unassembled WGS sequence"/>
</dbReference>
<feature type="region of interest" description="Disordered" evidence="1">
    <location>
        <begin position="148"/>
        <end position="177"/>
    </location>
</feature>
<reference evidence="3" key="1">
    <citation type="submission" date="2022-08" db="EMBL/GenBank/DDBJ databases">
        <authorList>
            <person name="Gutierrez-Valencia J."/>
        </authorList>
    </citation>
    <scope>NUCLEOTIDE SEQUENCE</scope>
</reference>
<evidence type="ECO:0000313" key="3">
    <source>
        <dbReference type="EMBL" id="CAI0464753.1"/>
    </source>
</evidence>
<dbReference type="GO" id="GO:0009507">
    <property type="term" value="C:chloroplast"/>
    <property type="evidence" value="ECO:0007669"/>
    <property type="project" value="TreeGrafter"/>
</dbReference>
<evidence type="ECO:0000259" key="2">
    <source>
        <dbReference type="Pfam" id="PF18579"/>
    </source>
</evidence>
<accession>A0AAV0P2Z0</accession>
<dbReference type="EMBL" id="CAMGYJ010000008">
    <property type="protein sequence ID" value="CAI0464753.1"/>
    <property type="molecule type" value="Genomic_DNA"/>
</dbReference>
<dbReference type="PANTHER" id="PTHR35299">
    <property type="entry name" value="RUBISCO ACCUMULATION FACTOR 1"/>
    <property type="match status" value="1"/>
</dbReference>
<dbReference type="AlphaFoldDB" id="A0AAV0P2Z0"/>
<organism evidence="3 4">
    <name type="scientific">Linum tenue</name>
    <dbReference type="NCBI Taxonomy" id="586396"/>
    <lineage>
        <taxon>Eukaryota</taxon>
        <taxon>Viridiplantae</taxon>
        <taxon>Streptophyta</taxon>
        <taxon>Embryophyta</taxon>
        <taxon>Tracheophyta</taxon>
        <taxon>Spermatophyta</taxon>
        <taxon>Magnoliopsida</taxon>
        <taxon>eudicotyledons</taxon>
        <taxon>Gunneridae</taxon>
        <taxon>Pentapetalae</taxon>
        <taxon>rosids</taxon>
        <taxon>fabids</taxon>
        <taxon>Malpighiales</taxon>
        <taxon>Linaceae</taxon>
        <taxon>Linum</taxon>
    </lineage>
</organism>
<dbReference type="InterPro" id="IPR040781">
    <property type="entry name" value="Raf1_HTH"/>
</dbReference>
<proteinExistence type="predicted"/>
<evidence type="ECO:0000313" key="4">
    <source>
        <dbReference type="Proteomes" id="UP001154282"/>
    </source>
</evidence>
<feature type="domain" description="Rubisco accumulation factor 1 helix turn helix" evidence="2">
    <location>
        <begin position="86"/>
        <end position="145"/>
    </location>
</feature>
<name>A0AAV0P2Z0_9ROSI</name>
<evidence type="ECO:0000256" key="1">
    <source>
        <dbReference type="SAM" id="MobiDB-lite"/>
    </source>
</evidence>
<sequence length="177" mass="19228">MLSLSANALKPITTFNHSNSFSAFLNPHPLFLIPHPRNSTLKTKTSAKPNISASLIPANPPPKNLQPYQPFRPPPSPLPAKYSSLDAAARLEVLSSRAGLWYEYAPLITSLIREGYAPSSIEEVTGISGVEQNRLVVGAQVRDSLIESKTPRSAPLPHITSSRTASMPGERRISPVR</sequence>
<dbReference type="Pfam" id="PF18579">
    <property type="entry name" value="Raf1_HTH"/>
    <property type="match status" value="1"/>
</dbReference>
<gene>
    <name evidence="3" type="ORF">LITE_LOCUS36310</name>
</gene>
<dbReference type="PANTHER" id="PTHR35299:SF3">
    <property type="entry name" value="RUBISCO ACCUMULATION FACTOR 1.2, CHLOROPLASTIC"/>
    <property type="match status" value="1"/>
</dbReference>
<dbReference type="InterPro" id="IPR037494">
    <property type="entry name" value="RAF1"/>
</dbReference>
<keyword evidence="4" id="KW-1185">Reference proteome</keyword>
<comment type="caution">
    <text evidence="3">The sequence shown here is derived from an EMBL/GenBank/DDBJ whole genome shotgun (WGS) entry which is preliminary data.</text>
</comment>
<protein>
    <recommendedName>
        <fullName evidence="2">Rubisco accumulation factor 1 helix turn helix domain-containing protein</fullName>
    </recommendedName>
</protein>